<dbReference type="PROSITE" id="PS51144">
    <property type="entry name" value="ALPHA_CA_2"/>
    <property type="match status" value="1"/>
</dbReference>
<comment type="catalytic activity">
    <reaction evidence="7 8">
        <text>hydrogencarbonate + H(+) = CO2 + H2O</text>
        <dbReference type="Rhea" id="RHEA:10748"/>
        <dbReference type="ChEBI" id="CHEBI:15377"/>
        <dbReference type="ChEBI" id="CHEBI:15378"/>
        <dbReference type="ChEBI" id="CHEBI:16526"/>
        <dbReference type="ChEBI" id="CHEBI:17544"/>
        <dbReference type="EC" id="4.2.1.1"/>
    </reaction>
</comment>
<dbReference type="InterPro" id="IPR023561">
    <property type="entry name" value="Carbonic_anhydrase_a-class"/>
</dbReference>
<comment type="cofactor">
    <cofactor evidence="1 8">
        <name>Zn(2+)</name>
        <dbReference type="ChEBI" id="CHEBI:29105"/>
    </cofactor>
</comment>
<proteinExistence type="inferred from homology"/>
<dbReference type="EC" id="4.2.1.1" evidence="3 8"/>
<keyword evidence="5 8" id="KW-0862">Zinc</keyword>
<dbReference type="InterPro" id="IPR036398">
    <property type="entry name" value="CA_dom_sf"/>
</dbReference>
<evidence type="ECO:0000256" key="7">
    <source>
        <dbReference type="ARBA" id="ARBA00048348"/>
    </source>
</evidence>
<dbReference type="Pfam" id="PF00194">
    <property type="entry name" value="Carb_anhydrase"/>
    <property type="match status" value="1"/>
</dbReference>
<keyword evidence="6 8" id="KW-0456">Lyase</keyword>
<evidence type="ECO:0000313" key="10">
    <source>
        <dbReference type="EMBL" id="KHN73413.1"/>
    </source>
</evidence>
<reference evidence="10 11" key="1">
    <citation type="submission" date="2014-11" db="EMBL/GenBank/DDBJ databases">
        <title>Genetic blueprint of the zoonotic pathogen Toxocara canis.</title>
        <authorList>
            <person name="Zhu X.-Q."/>
            <person name="Korhonen P.K."/>
            <person name="Cai H."/>
            <person name="Young N.D."/>
            <person name="Nejsum P."/>
            <person name="von Samson-Himmelstjerna G."/>
            <person name="Boag P.R."/>
            <person name="Tan P."/>
            <person name="Li Q."/>
            <person name="Min J."/>
            <person name="Yang Y."/>
            <person name="Wang X."/>
            <person name="Fang X."/>
            <person name="Hall R.S."/>
            <person name="Hofmann A."/>
            <person name="Sternberg P.W."/>
            <person name="Jex A.R."/>
            <person name="Gasser R.B."/>
        </authorList>
    </citation>
    <scope>NUCLEOTIDE SEQUENCE [LARGE SCALE GENOMIC DNA]</scope>
    <source>
        <strain evidence="10">PN_DK_2014</strain>
    </source>
</reference>
<dbReference type="OMA" id="NNGHTEL"/>
<evidence type="ECO:0000256" key="8">
    <source>
        <dbReference type="RuleBase" id="RU367011"/>
    </source>
</evidence>
<comment type="similarity">
    <text evidence="2 8">Belongs to the alpha-carbonic anhydrase family.</text>
</comment>
<evidence type="ECO:0000256" key="4">
    <source>
        <dbReference type="ARBA" id="ARBA00022723"/>
    </source>
</evidence>
<dbReference type="SMART" id="SM01057">
    <property type="entry name" value="Carb_anhydrase"/>
    <property type="match status" value="1"/>
</dbReference>
<dbReference type="InterPro" id="IPR018338">
    <property type="entry name" value="Carbonic_anhydrase_a-class_CS"/>
</dbReference>
<dbReference type="OrthoDB" id="429145at2759"/>
<dbReference type="SUPFAM" id="SSF51069">
    <property type="entry name" value="Carbonic anhydrase"/>
    <property type="match status" value="1"/>
</dbReference>
<evidence type="ECO:0000256" key="5">
    <source>
        <dbReference type="ARBA" id="ARBA00022833"/>
    </source>
</evidence>
<evidence type="ECO:0000256" key="2">
    <source>
        <dbReference type="ARBA" id="ARBA00010718"/>
    </source>
</evidence>
<keyword evidence="4 8" id="KW-0479">Metal-binding</keyword>
<dbReference type="Gene3D" id="3.10.200.10">
    <property type="entry name" value="Alpha carbonic anhydrase"/>
    <property type="match status" value="1"/>
</dbReference>
<organism evidence="10 11">
    <name type="scientific">Toxocara canis</name>
    <name type="common">Canine roundworm</name>
    <dbReference type="NCBI Taxonomy" id="6265"/>
    <lineage>
        <taxon>Eukaryota</taxon>
        <taxon>Metazoa</taxon>
        <taxon>Ecdysozoa</taxon>
        <taxon>Nematoda</taxon>
        <taxon>Chromadorea</taxon>
        <taxon>Rhabditida</taxon>
        <taxon>Spirurina</taxon>
        <taxon>Ascaridomorpha</taxon>
        <taxon>Ascaridoidea</taxon>
        <taxon>Toxocaridae</taxon>
        <taxon>Toxocara</taxon>
    </lineage>
</organism>
<dbReference type="GO" id="GO:0008270">
    <property type="term" value="F:zinc ion binding"/>
    <property type="evidence" value="ECO:0007669"/>
    <property type="project" value="UniProtKB-UniRule"/>
</dbReference>
<keyword evidence="8" id="KW-0732">Signal</keyword>
<dbReference type="EMBL" id="JPKZ01003115">
    <property type="protein sequence ID" value="KHN73413.1"/>
    <property type="molecule type" value="Genomic_DNA"/>
</dbReference>
<dbReference type="STRING" id="6265.A0A0B2UVH4"/>
<dbReference type="AlphaFoldDB" id="A0A0B2UVH4"/>
<feature type="domain" description="Alpha-carbonic anhydrase" evidence="9">
    <location>
        <begin position="34"/>
        <end position="284"/>
    </location>
</feature>
<accession>A0A0B2UVH4</accession>
<comment type="function">
    <text evidence="8">Reversible hydration of carbon dioxide.</text>
</comment>
<dbReference type="GO" id="GO:0004089">
    <property type="term" value="F:carbonate dehydratase activity"/>
    <property type="evidence" value="ECO:0007669"/>
    <property type="project" value="UniProtKB-UniRule"/>
</dbReference>
<dbReference type="GO" id="GO:0005737">
    <property type="term" value="C:cytoplasm"/>
    <property type="evidence" value="ECO:0007669"/>
    <property type="project" value="TreeGrafter"/>
</dbReference>
<keyword evidence="11" id="KW-1185">Reference proteome</keyword>
<sequence length="316" mass="35578">MFSLQIFGMLAILAIFEAFYLLSFAEAEQGKRGVKWGYNPEDGPTTWGGLCATGKRQSPINVNLAEVMMRDFPDLEFINYDVSGPIVAENNGHTEELEGFNLWSKSPMIAGGGLGARYKLHQLHFHWDHLDYRGSEHTIDELHYPLEAHLVHIREDLTADNATNTPDGVAVVAVFFAIAADAKPLQSLEQIFNATTNFDSHQNLTYSPSDLLPNVTNVWFRYNGSLTTPPCNQVVIWTLLAEPIYVDEEQLDELRHRVSLTGALLIENWRAVQPLNNRTVYMKPRNGALNTFSTTVRGLSTVLFIFLRSYAIFQSL</sequence>
<feature type="chain" id="PRO_5025092673" description="Carbonic anhydrase" evidence="8">
    <location>
        <begin position="28"/>
        <end position="316"/>
    </location>
</feature>
<dbReference type="InterPro" id="IPR001148">
    <property type="entry name" value="CA_dom"/>
</dbReference>
<feature type="signal peptide" evidence="8">
    <location>
        <begin position="1"/>
        <end position="27"/>
    </location>
</feature>
<name>A0A0B2UVH4_TOXCA</name>
<dbReference type="PANTHER" id="PTHR18952:SF141">
    <property type="entry name" value="CARBONIC ANHYDRASE"/>
    <property type="match status" value="1"/>
</dbReference>
<dbReference type="CDD" id="cd00326">
    <property type="entry name" value="alpha_CA"/>
    <property type="match status" value="1"/>
</dbReference>
<dbReference type="Proteomes" id="UP000031036">
    <property type="component" value="Unassembled WGS sequence"/>
</dbReference>
<evidence type="ECO:0000256" key="6">
    <source>
        <dbReference type="ARBA" id="ARBA00023239"/>
    </source>
</evidence>
<gene>
    <name evidence="10" type="primary">cah-5</name>
    <name evidence="10" type="ORF">Tcan_03340</name>
</gene>
<evidence type="ECO:0000256" key="3">
    <source>
        <dbReference type="ARBA" id="ARBA00012925"/>
    </source>
</evidence>
<evidence type="ECO:0000259" key="9">
    <source>
        <dbReference type="PROSITE" id="PS51144"/>
    </source>
</evidence>
<evidence type="ECO:0000313" key="11">
    <source>
        <dbReference type="Proteomes" id="UP000031036"/>
    </source>
</evidence>
<protein>
    <recommendedName>
        <fullName evidence="3 8">Carbonic anhydrase</fullName>
        <ecNumber evidence="3 8">4.2.1.1</ecNumber>
    </recommendedName>
</protein>
<dbReference type="PROSITE" id="PS00162">
    <property type="entry name" value="ALPHA_CA_1"/>
    <property type="match status" value="1"/>
</dbReference>
<comment type="caution">
    <text evidence="10">The sequence shown here is derived from an EMBL/GenBank/DDBJ whole genome shotgun (WGS) entry which is preliminary data.</text>
</comment>
<dbReference type="PANTHER" id="PTHR18952">
    <property type="entry name" value="CARBONIC ANHYDRASE"/>
    <property type="match status" value="1"/>
</dbReference>
<evidence type="ECO:0000256" key="1">
    <source>
        <dbReference type="ARBA" id="ARBA00001947"/>
    </source>
</evidence>